<accession>A0A5C1EBX4</accession>
<dbReference type="Pfam" id="PF00034">
    <property type="entry name" value="Cytochrom_C"/>
    <property type="match status" value="1"/>
</dbReference>
<gene>
    <name evidence="9" type="ORF">OTERR_29160</name>
</gene>
<dbReference type="AlphaFoldDB" id="A0A5C1EBX4"/>
<dbReference type="PRINTS" id="PR00606">
    <property type="entry name" value="CYTCHROMECID"/>
</dbReference>
<reference evidence="9 10" key="1">
    <citation type="submission" date="2017-07" db="EMBL/GenBank/DDBJ databases">
        <title>Complete genome sequence of Oryzomicrobium terrae TPP412.</title>
        <authorList>
            <person name="Chiu L.-W."/>
            <person name="Lo K.-J."/>
            <person name="Tsai Y.-M."/>
            <person name="Lin S.-S."/>
            <person name="Kuo C.-H."/>
            <person name="Liu C.-T."/>
        </authorList>
    </citation>
    <scope>NUCLEOTIDE SEQUENCE [LARGE SCALE GENOMIC DNA]</scope>
    <source>
        <strain evidence="9 10">TPP412</strain>
    </source>
</reference>
<evidence type="ECO:0000313" key="9">
    <source>
        <dbReference type="EMBL" id="QEL66392.1"/>
    </source>
</evidence>
<dbReference type="GO" id="GO:0020037">
    <property type="term" value="F:heme binding"/>
    <property type="evidence" value="ECO:0007669"/>
    <property type="project" value="InterPro"/>
</dbReference>
<evidence type="ECO:0000256" key="4">
    <source>
        <dbReference type="ARBA" id="ARBA00022982"/>
    </source>
</evidence>
<comment type="PTM">
    <text evidence="6">Binds 1 heme c group covalently per subunit.</text>
</comment>
<evidence type="ECO:0000313" key="10">
    <source>
        <dbReference type="Proteomes" id="UP000323671"/>
    </source>
</evidence>
<feature type="chain" id="PRO_5022858877" evidence="7">
    <location>
        <begin position="28"/>
        <end position="108"/>
    </location>
</feature>
<dbReference type="KEGG" id="otr:OTERR_29160"/>
<dbReference type="Gene3D" id="1.10.760.10">
    <property type="entry name" value="Cytochrome c-like domain"/>
    <property type="match status" value="1"/>
</dbReference>
<dbReference type="InterPro" id="IPR002324">
    <property type="entry name" value="Cyt_c_ID"/>
</dbReference>
<name>A0A5C1EBX4_9RHOO</name>
<feature type="binding site" description="covalent" evidence="6">
    <location>
        <position position="86"/>
    </location>
    <ligand>
        <name>heme c</name>
        <dbReference type="ChEBI" id="CHEBI:61717"/>
    </ligand>
</feature>
<feature type="signal peptide" evidence="7">
    <location>
        <begin position="1"/>
        <end position="27"/>
    </location>
</feature>
<dbReference type="GO" id="GO:0009055">
    <property type="term" value="F:electron transfer activity"/>
    <property type="evidence" value="ECO:0007669"/>
    <property type="project" value="InterPro"/>
</dbReference>
<keyword evidence="10" id="KW-1185">Reference proteome</keyword>
<keyword evidence="7" id="KW-0732">Signal</keyword>
<sequence length="108" mass="10890">MSKSLISLSALSALALSAGLLSGAAQASEDLAKAKFCVGCHQIDKKLLGPAYKDVAKKYAGVAGAEGDLAKKIRGGSKGVWGGAEMPANSAVSEAEAATLAKWILSLK</sequence>
<keyword evidence="4" id="KW-0249">Electron transport</keyword>
<evidence type="ECO:0000256" key="7">
    <source>
        <dbReference type="SAM" id="SignalP"/>
    </source>
</evidence>
<protein>
    <submittedName>
        <fullName evidence="9">Cytochrome c</fullName>
    </submittedName>
</protein>
<dbReference type="PROSITE" id="PS51007">
    <property type="entry name" value="CYTC"/>
    <property type="match status" value="1"/>
</dbReference>
<keyword evidence="2 6" id="KW-0349">Heme</keyword>
<dbReference type="Proteomes" id="UP000323671">
    <property type="component" value="Chromosome"/>
</dbReference>
<dbReference type="InterPro" id="IPR009056">
    <property type="entry name" value="Cyt_c-like_dom"/>
</dbReference>
<feature type="binding site" description="covalent" evidence="6">
    <location>
        <position position="37"/>
    </location>
    <ligand>
        <name>heme c</name>
        <dbReference type="ChEBI" id="CHEBI:61717"/>
    </ligand>
</feature>
<proteinExistence type="predicted"/>
<evidence type="ECO:0000256" key="2">
    <source>
        <dbReference type="ARBA" id="ARBA00022617"/>
    </source>
</evidence>
<feature type="domain" description="Cytochrome c" evidence="8">
    <location>
        <begin position="23"/>
        <end position="108"/>
    </location>
</feature>
<feature type="binding site" description="covalent" evidence="6">
    <location>
        <position position="41"/>
    </location>
    <ligand>
        <name>heme c</name>
        <dbReference type="ChEBI" id="CHEBI:61717"/>
    </ligand>
</feature>
<keyword evidence="5 6" id="KW-0408">Iron</keyword>
<dbReference type="EMBL" id="CP022579">
    <property type="protein sequence ID" value="QEL66392.1"/>
    <property type="molecule type" value="Genomic_DNA"/>
</dbReference>
<dbReference type="SUPFAM" id="SSF46626">
    <property type="entry name" value="Cytochrome c"/>
    <property type="match status" value="1"/>
</dbReference>
<dbReference type="GO" id="GO:0005506">
    <property type="term" value="F:iron ion binding"/>
    <property type="evidence" value="ECO:0007669"/>
    <property type="project" value="InterPro"/>
</dbReference>
<keyword evidence="3 6" id="KW-0479">Metal-binding</keyword>
<organism evidence="9 10">
    <name type="scientific">Oryzomicrobium terrae</name>
    <dbReference type="NCBI Taxonomy" id="1735038"/>
    <lineage>
        <taxon>Bacteria</taxon>
        <taxon>Pseudomonadati</taxon>
        <taxon>Pseudomonadota</taxon>
        <taxon>Betaproteobacteria</taxon>
        <taxon>Rhodocyclales</taxon>
        <taxon>Rhodocyclaceae</taxon>
        <taxon>Oryzomicrobium</taxon>
    </lineage>
</organism>
<evidence type="ECO:0000259" key="8">
    <source>
        <dbReference type="PROSITE" id="PS51007"/>
    </source>
</evidence>
<evidence type="ECO:0000256" key="6">
    <source>
        <dbReference type="PIRSR" id="PIRSR602324-1"/>
    </source>
</evidence>
<dbReference type="RefSeq" id="WP_149426247.1">
    <property type="nucleotide sequence ID" value="NZ_CP022579.1"/>
</dbReference>
<evidence type="ECO:0000256" key="1">
    <source>
        <dbReference type="ARBA" id="ARBA00022448"/>
    </source>
</evidence>
<keyword evidence="1" id="KW-0813">Transport</keyword>
<evidence type="ECO:0000256" key="5">
    <source>
        <dbReference type="ARBA" id="ARBA00023004"/>
    </source>
</evidence>
<dbReference type="InterPro" id="IPR036909">
    <property type="entry name" value="Cyt_c-like_dom_sf"/>
</dbReference>
<evidence type="ECO:0000256" key="3">
    <source>
        <dbReference type="ARBA" id="ARBA00022723"/>
    </source>
</evidence>